<organism evidence="1 2">
    <name type="scientific">Aporhodopirellula aestuarii</name>
    <dbReference type="NCBI Taxonomy" id="2950107"/>
    <lineage>
        <taxon>Bacteria</taxon>
        <taxon>Pseudomonadati</taxon>
        <taxon>Planctomycetota</taxon>
        <taxon>Planctomycetia</taxon>
        <taxon>Pirellulales</taxon>
        <taxon>Pirellulaceae</taxon>
        <taxon>Aporhodopirellula</taxon>
    </lineage>
</organism>
<dbReference type="Proteomes" id="UP001202961">
    <property type="component" value="Unassembled WGS sequence"/>
</dbReference>
<accession>A0ABT0UCQ3</accession>
<keyword evidence="2" id="KW-1185">Reference proteome</keyword>
<protein>
    <submittedName>
        <fullName evidence="1">Uncharacterized protein</fullName>
    </submittedName>
</protein>
<gene>
    <name evidence="1" type="ORF">NB063_28945</name>
</gene>
<proteinExistence type="predicted"/>
<sequence length="221" mass="25215">MTSGFEMSEGNKGILYVAIGERMRQPLVRSIESVRKHLDLPITLVTDLADVPDVDQVVVVEWPGQPGYAVKPAFIPRLPYARTLYLDTDTVILHSDAAKPLDLLTDRYGYHAAAIHGLSRRIHKVAPDLMCVPSFNSGVLFLRRSPIIRRAMSRWRKLYRGGEDEVALTKALLETRAPTYCLPCEWNYRGFGLNHWQAIRIVHHQSFHEPIDNWFEGLRGK</sequence>
<name>A0ABT0UCQ3_9BACT</name>
<evidence type="ECO:0000313" key="1">
    <source>
        <dbReference type="EMBL" id="MCM2374669.1"/>
    </source>
</evidence>
<dbReference type="InterPro" id="IPR029044">
    <property type="entry name" value="Nucleotide-diphossugar_trans"/>
</dbReference>
<dbReference type="EMBL" id="JAMQBK010000096">
    <property type="protein sequence ID" value="MCM2374669.1"/>
    <property type="molecule type" value="Genomic_DNA"/>
</dbReference>
<dbReference type="Gene3D" id="3.90.550.10">
    <property type="entry name" value="Spore Coat Polysaccharide Biosynthesis Protein SpsA, Chain A"/>
    <property type="match status" value="1"/>
</dbReference>
<reference evidence="1 2" key="1">
    <citation type="journal article" date="2022" name="Syst. Appl. Microbiol.">
        <title>Rhodopirellula aestuarii sp. nov., a novel member of the genus Rhodopirellula isolated from brackish sediments collected in the Tagus River estuary, Portugal.</title>
        <authorList>
            <person name="Vitorino I.R."/>
            <person name="Klimek D."/>
            <person name="Calusinska M."/>
            <person name="Lobo-da-Cunha A."/>
            <person name="Vasconcelos V."/>
            <person name="Lage O.M."/>
        </authorList>
    </citation>
    <scope>NUCLEOTIDE SEQUENCE [LARGE SCALE GENOMIC DNA]</scope>
    <source>
        <strain evidence="1 2">ICT_H3.1</strain>
    </source>
</reference>
<evidence type="ECO:0000313" key="2">
    <source>
        <dbReference type="Proteomes" id="UP001202961"/>
    </source>
</evidence>
<comment type="caution">
    <text evidence="1">The sequence shown here is derived from an EMBL/GenBank/DDBJ whole genome shotgun (WGS) entry which is preliminary data.</text>
</comment>
<dbReference type="SUPFAM" id="SSF53448">
    <property type="entry name" value="Nucleotide-diphospho-sugar transferases"/>
    <property type="match status" value="1"/>
</dbReference>